<sequence>MRNQEGKTRQEPPPPKKSHPTWNWPGAPPGGNCPGAPGLAGYCPGAPGPAGYCPGAPGPAGYCPGAPGPAGYCPGAPGPAGYCPGAPGPAGYCPGAPGAEGCVGAPGAAPGHPGLVGGGALEAAGLGLAAFSAWPGTSSTMASASYMQEKQGGCYHNLHQHIYHLKTGIP</sequence>
<keyword evidence="3" id="KW-1185">Reference proteome</keyword>
<protein>
    <submittedName>
        <fullName evidence="2">Uncharacterized protein</fullName>
    </submittedName>
</protein>
<reference evidence="2" key="2">
    <citation type="submission" date="2025-09" db="UniProtKB">
        <authorList>
            <consortium name="Ensembl"/>
        </authorList>
    </citation>
    <scope>IDENTIFICATION</scope>
</reference>
<evidence type="ECO:0000313" key="2">
    <source>
        <dbReference type="Ensembl" id="ENSSTUP00000062835.1"/>
    </source>
</evidence>
<dbReference type="Ensembl" id="ENSSTUT00000066279.1">
    <property type="protein sequence ID" value="ENSSTUP00000062835.1"/>
    <property type="gene ID" value="ENSSTUG00000027236.1"/>
</dbReference>
<evidence type="ECO:0000313" key="3">
    <source>
        <dbReference type="Proteomes" id="UP000472277"/>
    </source>
</evidence>
<organism evidence="2 3">
    <name type="scientific">Salmo trutta</name>
    <name type="common">Brown trout</name>
    <dbReference type="NCBI Taxonomy" id="8032"/>
    <lineage>
        <taxon>Eukaryota</taxon>
        <taxon>Metazoa</taxon>
        <taxon>Chordata</taxon>
        <taxon>Craniata</taxon>
        <taxon>Vertebrata</taxon>
        <taxon>Euteleostomi</taxon>
        <taxon>Actinopterygii</taxon>
        <taxon>Neopterygii</taxon>
        <taxon>Teleostei</taxon>
        <taxon>Protacanthopterygii</taxon>
        <taxon>Salmoniformes</taxon>
        <taxon>Salmonidae</taxon>
        <taxon>Salmoninae</taxon>
        <taxon>Salmo</taxon>
    </lineage>
</organism>
<evidence type="ECO:0000256" key="1">
    <source>
        <dbReference type="SAM" id="MobiDB-lite"/>
    </source>
</evidence>
<feature type="compositionally biased region" description="Basic and acidic residues" evidence="1">
    <location>
        <begin position="1"/>
        <end position="10"/>
    </location>
</feature>
<feature type="region of interest" description="Disordered" evidence="1">
    <location>
        <begin position="1"/>
        <end position="30"/>
    </location>
</feature>
<proteinExistence type="predicted"/>
<dbReference type="OMA" id="MASASYM"/>
<name>A0A674AUL7_SALTR</name>
<dbReference type="InParanoid" id="A0A674AUL7"/>
<dbReference type="AlphaFoldDB" id="A0A674AUL7"/>
<reference evidence="2" key="1">
    <citation type="submission" date="2025-08" db="UniProtKB">
        <authorList>
            <consortium name="Ensembl"/>
        </authorList>
    </citation>
    <scope>IDENTIFICATION</scope>
</reference>
<dbReference type="Proteomes" id="UP000472277">
    <property type="component" value="Chromosome 33"/>
</dbReference>
<accession>A0A674AUL7</accession>
<dbReference type="GeneTree" id="ENSGT00990000211649"/>